<feature type="domain" description="MmgE/PrpD N-terminal" evidence="2">
    <location>
        <begin position="11"/>
        <end position="247"/>
    </location>
</feature>
<keyword evidence="5" id="KW-1185">Reference proteome</keyword>
<protein>
    <submittedName>
        <fullName evidence="4">2-methylcitrate dehydratase PrpD</fullName>
    </submittedName>
</protein>
<dbReference type="Proteomes" id="UP000295560">
    <property type="component" value="Unassembled WGS sequence"/>
</dbReference>
<dbReference type="Gene3D" id="1.10.4100.10">
    <property type="entry name" value="2-methylcitrate dehydratase PrpD"/>
    <property type="match status" value="1"/>
</dbReference>
<dbReference type="Pfam" id="PF03972">
    <property type="entry name" value="MmgE_PrpD_N"/>
    <property type="match status" value="1"/>
</dbReference>
<feature type="domain" description="MmgE/PrpD C-terminal" evidence="3">
    <location>
        <begin position="273"/>
        <end position="440"/>
    </location>
</feature>
<dbReference type="InterPro" id="IPR042183">
    <property type="entry name" value="MmgE/PrpD_sf_1"/>
</dbReference>
<dbReference type="OrthoDB" id="9797528at2"/>
<evidence type="ECO:0000259" key="2">
    <source>
        <dbReference type="Pfam" id="PF03972"/>
    </source>
</evidence>
<dbReference type="Gene3D" id="3.30.1330.120">
    <property type="entry name" value="2-methylcitrate dehydratase PrpD"/>
    <property type="match status" value="1"/>
</dbReference>
<dbReference type="EMBL" id="SMFZ01000001">
    <property type="protein sequence ID" value="TCK25746.1"/>
    <property type="molecule type" value="Genomic_DNA"/>
</dbReference>
<dbReference type="PANTHER" id="PTHR16943:SF8">
    <property type="entry name" value="2-METHYLCITRATE DEHYDRATASE"/>
    <property type="match status" value="1"/>
</dbReference>
<dbReference type="AlphaFoldDB" id="A0A4V2PIS0"/>
<organism evidence="4 5">
    <name type="scientific">Pseudonocardia endophytica</name>
    <dbReference type="NCBI Taxonomy" id="401976"/>
    <lineage>
        <taxon>Bacteria</taxon>
        <taxon>Bacillati</taxon>
        <taxon>Actinomycetota</taxon>
        <taxon>Actinomycetes</taxon>
        <taxon>Pseudonocardiales</taxon>
        <taxon>Pseudonocardiaceae</taxon>
        <taxon>Pseudonocardia</taxon>
    </lineage>
</organism>
<dbReference type="InterPro" id="IPR036148">
    <property type="entry name" value="MmgE/PrpD_sf"/>
</dbReference>
<dbReference type="PANTHER" id="PTHR16943">
    <property type="entry name" value="2-METHYLCITRATE DEHYDRATASE-RELATED"/>
    <property type="match status" value="1"/>
</dbReference>
<gene>
    <name evidence="4" type="ORF">EV378_1568</name>
</gene>
<evidence type="ECO:0000313" key="5">
    <source>
        <dbReference type="Proteomes" id="UP000295560"/>
    </source>
</evidence>
<name>A0A4V2PIS0_PSEEN</name>
<dbReference type="InterPro" id="IPR045337">
    <property type="entry name" value="MmgE_PrpD_C"/>
</dbReference>
<dbReference type="InterPro" id="IPR042188">
    <property type="entry name" value="MmgE/PrpD_sf_2"/>
</dbReference>
<proteinExistence type="inferred from homology"/>
<reference evidence="4 5" key="1">
    <citation type="submission" date="2019-03" db="EMBL/GenBank/DDBJ databases">
        <title>Sequencing the genomes of 1000 actinobacteria strains.</title>
        <authorList>
            <person name="Klenk H.-P."/>
        </authorList>
    </citation>
    <scope>NUCLEOTIDE SEQUENCE [LARGE SCALE GENOMIC DNA]</scope>
    <source>
        <strain evidence="4 5">DSM 44969</strain>
    </source>
</reference>
<dbReference type="GO" id="GO:0016829">
    <property type="term" value="F:lyase activity"/>
    <property type="evidence" value="ECO:0007669"/>
    <property type="project" value="InterPro"/>
</dbReference>
<dbReference type="InterPro" id="IPR045336">
    <property type="entry name" value="MmgE_PrpD_N"/>
</dbReference>
<comment type="caution">
    <text evidence="4">The sequence shown here is derived from an EMBL/GenBank/DDBJ whole genome shotgun (WGS) entry which is preliminary data.</text>
</comment>
<dbReference type="InterPro" id="IPR005656">
    <property type="entry name" value="MmgE_PrpD"/>
</dbReference>
<comment type="similarity">
    <text evidence="1">Belongs to the PrpD family.</text>
</comment>
<evidence type="ECO:0000256" key="1">
    <source>
        <dbReference type="ARBA" id="ARBA00006174"/>
    </source>
</evidence>
<dbReference type="Pfam" id="PF19305">
    <property type="entry name" value="MmgE_PrpD_C"/>
    <property type="match status" value="1"/>
</dbReference>
<evidence type="ECO:0000259" key="3">
    <source>
        <dbReference type="Pfam" id="PF19305"/>
    </source>
</evidence>
<sequence>MQNTPPVEAALGRLVAGLEFDAIPADALAGARRLMQDQLALQVGCEALPWSRAVVELGRARHAPGSARVVVTGDAMSPADAAFVNATLGHSFEYDDAHRASSSHPGSCVVSTALAIGEQDGLTLRDVLLGVVAGYEAYTRIGVLAAPDLLETGYHPHAMLSPFGAAAVVARMRGFDVERTTHALAIAMSHCGGTTEYTSSGGSVKRLHAGIGTRGGVQAAEMAEAGITGPTSYLTGSKGFFGTFLRRDPGPDAAEAFSPDRPFEVGRVWIKPYCCCGCCHAYVDGARELAAPADKITGVELAIQAGADVVVGNRNANSYAPQNIVNLQYSLPFQVAFALTGHGNGFSTHFDYLEGRLKLTEDGDGAEVAQLAQRVRITPNPELDAGYPGKWVGDITVTYADGTSAHRFVEDSSGTVENPISRTDLDAKFRDLTVGRLGAAGGEELLRTITDGDLDMPASALADQLIVRTSVA</sequence>
<accession>A0A4V2PIS0</accession>
<dbReference type="SUPFAM" id="SSF103378">
    <property type="entry name" value="2-methylcitrate dehydratase PrpD"/>
    <property type="match status" value="1"/>
</dbReference>
<evidence type="ECO:0000313" key="4">
    <source>
        <dbReference type="EMBL" id="TCK25746.1"/>
    </source>
</evidence>